<evidence type="ECO:0000256" key="6">
    <source>
        <dbReference type="ARBA" id="ARBA00022825"/>
    </source>
</evidence>
<organism evidence="11">
    <name type="scientific">Candidatus Tenderia electrophaga</name>
    <dbReference type="NCBI Taxonomy" id="1748243"/>
    <lineage>
        <taxon>Bacteria</taxon>
        <taxon>Pseudomonadati</taxon>
        <taxon>Pseudomonadota</taxon>
        <taxon>Gammaproteobacteria</taxon>
        <taxon>Candidatus Tenderiales</taxon>
        <taxon>Candidatus Tenderiaceae</taxon>
        <taxon>Candidatus Tenderia</taxon>
    </lineage>
</organism>
<dbReference type="InterPro" id="IPR009003">
    <property type="entry name" value="Peptidase_S1_PA"/>
</dbReference>
<evidence type="ECO:0000256" key="2">
    <source>
        <dbReference type="ARBA" id="ARBA00022670"/>
    </source>
</evidence>
<feature type="active site" description="Charge relay system" evidence="7">
    <location>
        <position position="231"/>
    </location>
</feature>
<comment type="caution">
    <text evidence="11">The sequence shown here is derived from an EMBL/GenBank/DDBJ whole genome shotgun (WGS) entry which is preliminary data.</text>
</comment>
<keyword evidence="4" id="KW-0677">Repeat</keyword>
<feature type="binding site" evidence="8">
    <location>
        <position position="127"/>
    </location>
    <ligand>
        <name>substrate</name>
    </ligand>
</feature>
<feature type="active site" description="Charge relay system" evidence="7">
    <location>
        <position position="157"/>
    </location>
</feature>
<gene>
    <name evidence="11" type="ORF">ENJ65_03470</name>
</gene>
<dbReference type="SUPFAM" id="SSF50494">
    <property type="entry name" value="Trypsin-like serine proteases"/>
    <property type="match status" value="1"/>
</dbReference>
<keyword evidence="9" id="KW-1133">Transmembrane helix</keyword>
<evidence type="ECO:0000313" key="11">
    <source>
        <dbReference type="EMBL" id="HHJ80672.1"/>
    </source>
</evidence>
<dbReference type="PROSITE" id="PS50106">
    <property type="entry name" value="PDZ"/>
    <property type="match status" value="1"/>
</dbReference>
<dbReference type="PANTHER" id="PTHR43343:SF3">
    <property type="entry name" value="PROTEASE DO-LIKE 8, CHLOROPLASTIC"/>
    <property type="match status" value="1"/>
</dbReference>
<feature type="transmembrane region" description="Helical" evidence="9">
    <location>
        <begin position="6"/>
        <end position="28"/>
    </location>
</feature>
<dbReference type="InterPro" id="IPR036034">
    <property type="entry name" value="PDZ_sf"/>
</dbReference>
<dbReference type="FunFam" id="2.40.10.10:FF:000001">
    <property type="entry name" value="Periplasmic serine protease DegS"/>
    <property type="match status" value="1"/>
</dbReference>
<keyword evidence="5" id="KW-0378">Hydrolase</keyword>
<keyword evidence="6" id="KW-0720">Serine protease</keyword>
<keyword evidence="2" id="KW-0645">Protease</keyword>
<feature type="binding site" evidence="8">
    <location>
        <begin position="229"/>
        <end position="231"/>
    </location>
    <ligand>
        <name>substrate</name>
    </ligand>
</feature>
<keyword evidence="3" id="KW-0732">Signal</keyword>
<dbReference type="InterPro" id="IPR051201">
    <property type="entry name" value="Chloro_Bact_Ser_Proteases"/>
</dbReference>
<evidence type="ECO:0000256" key="5">
    <source>
        <dbReference type="ARBA" id="ARBA00022801"/>
    </source>
</evidence>
<feature type="active site" description="Charge relay system" evidence="7">
    <location>
        <position position="127"/>
    </location>
</feature>
<keyword evidence="9" id="KW-0812">Transmembrane</keyword>
<comment type="similarity">
    <text evidence="1">Belongs to the peptidase S1C family.</text>
</comment>
<evidence type="ECO:0000256" key="3">
    <source>
        <dbReference type="ARBA" id="ARBA00022729"/>
    </source>
</evidence>
<dbReference type="CDD" id="cd10839">
    <property type="entry name" value="cpPDZ1_DegP-like"/>
    <property type="match status" value="1"/>
</dbReference>
<dbReference type="PANTHER" id="PTHR43343">
    <property type="entry name" value="PEPTIDASE S12"/>
    <property type="match status" value="1"/>
</dbReference>
<reference evidence="11" key="1">
    <citation type="journal article" date="2020" name="mSystems">
        <title>Genome- and Community-Level Interaction Insights into Carbon Utilization and Element Cycling Functions of Hydrothermarchaeota in Hydrothermal Sediment.</title>
        <authorList>
            <person name="Zhou Z."/>
            <person name="Liu Y."/>
            <person name="Xu W."/>
            <person name="Pan J."/>
            <person name="Luo Z.H."/>
            <person name="Li M."/>
        </authorList>
    </citation>
    <scope>NUCLEOTIDE SEQUENCE [LARGE SCALE GENOMIC DNA]</scope>
    <source>
        <strain evidence="11">HyVt-505</strain>
    </source>
</reference>
<dbReference type="SUPFAM" id="SSF50156">
    <property type="entry name" value="PDZ domain-like"/>
    <property type="match status" value="1"/>
</dbReference>
<keyword evidence="9" id="KW-0472">Membrane</keyword>
<feature type="binding site" evidence="8">
    <location>
        <position position="157"/>
    </location>
    <ligand>
        <name>substrate</name>
    </ligand>
</feature>
<protein>
    <submittedName>
        <fullName evidence="11">Do family serine endopeptidase</fullName>
    </submittedName>
</protein>
<name>A0A832J3I4_9GAMM</name>
<evidence type="ECO:0000256" key="1">
    <source>
        <dbReference type="ARBA" id="ARBA00010541"/>
    </source>
</evidence>
<proteinExistence type="inferred from homology"/>
<evidence type="ECO:0000256" key="9">
    <source>
        <dbReference type="SAM" id="Phobius"/>
    </source>
</evidence>
<evidence type="ECO:0000256" key="4">
    <source>
        <dbReference type="ARBA" id="ARBA00022737"/>
    </source>
</evidence>
<dbReference type="EMBL" id="DRNF01000220">
    <property type="protein sequence ID" value="HHJ80672.1"/>
    <property type="molecule type" value="Genomic_DNA"/>
</dbReference>
<evidence type="ECO:0000256" key="7">
    <source>
        <dbReference type="PIRSR" id="PIRSR611782-1"/>
    </source>
</evidence>
<evidence type="ECO:0000259" key="10">
    <source>
        <dbReference type="PROSITE" id="PS50106"/>
    </source>
</evidence>
<dbReference type="Gene3D" id="2.40.10.120">
    <property type="match status" value="1"/>
</dbReference>
<sequence length="384" mass="40329">MHLRTLVSFATEAITAGLAFAFVLLLLFKPETFEGRPSVEFIEAQSPQRTNVTTMASYANAVDTAAPAVVNIYTRKLVTQRSNPPFNDPFLRRFFGDKIPAPQKRLENSLGSGVIVNRQGFILTNNHVISDADEIEVALHDGRSIAATIVGTDPESDLAVLKIDLNDAPAIVFGQSETLRVGDIVLAIGNPFGVGQTVTSGIVSATGRSRLGLSTFENFIQTDAAINPGNSGGALINSLGQLVGINTAIFSRSGGSQGIGFAIPVSLAKGVMKQIIEYGRALRGWLGVEVQDLSPSLAESFGLSETGGALVAGVQQGGPAAAAGLQPGDIIALVNGNSITSSHSLMNAISNNPPGTTLTLDVIRHEKQLQIKTIIGERPQPQQP</sequence>
<dbReference type="InterPro" id="IPR001478">
    <property type="entry name" value="PDZ"/>
</dbReference>
<accession>A0A832J3I4</accession>
<dbReference type="Proteomes" id="UP000885832">
    <property type="component" value="Unassembled WGS sequence"/>
</dbReference>
<dbReference type="Gene3D" id="2.30.42.10">
    <property type="match status" value="1"/>
</dbReference>
<dbReference type="InterPro" id="IPR001940">
    <property type="entry name" value="Peptidase_S1C"/>
</dbReference>
<feature type="domain" description="PDZ" evidence="10">
    <location>
        <begin position="275"/>
        <end position="364"/>
    </location>
</feature>
<dbReference type="SMART" id="SM00228">
    <property type="entry name" value="PDZ"/>
    <property type="match status" value="1"/>
</dbReference>
<dbReference type="NCBIfam" id="TIGR02037">
    <property type="entry name" value="degP_htrA_DO"/>
    <property type="match status" value="1"/>
</dbReference>
<dbReference type="GO" id="GO:0004252">
    <property type="term" value="F:serine-type endopeptidase activity"/>
    <property type="evidence" value="ECO:0007669"/>
    <property type="project" value="InterPro"/>
</dbReference>
<dbReference type="GO" id="GO:0006508">
    <property type="term" value="P:proteolysis"/>
    <property type="evidence" value="ECO:0007669"/>
    <property type="project" value="UniProtKB-KW"/>
</dbReference>
<dbReference type="PRINTS" id="PR00834">
    <property type="entry name" value="PROTEASES2C"/>
</dbReference>
<dbReference type="Pfam" id="PF13180">
    <property type="entry name" value="PDZ_2"/>
    <property type="match status" value="1"/>
</dbReference>
<dbReference type="InterPro" id="IPR011782">
    <property type="entry name" value="Pept_S1C_Do"/>
</dbReference>
<evidence type="ECO:0000256" key="8">
    <source>
        <dbReference type="PIRSR" id="PIRSR611782-2"/>
    </source>
</evidence>
<dbReference type="AlphaFoldDB" id="A0A832J3I4"/>
<dbReference type="Pfam" id="PF13365">
    <property type="entry name" value="Trypsin_2"/>
    <property type="match status" value="1"/>
</dbReference>